<evidence type="ECO:0000256" key="1">
    <source>
        <dbReference type="SAM" id="MobiDB-lite"/>
    </source>
</evidence>
<dbReference type="EMBL" id="JAODUP010000304">
    <property type="protein sequence ID" value="KAK2153221.1"/>
    <property type="molecule type" value="Genomic_DNA"/>
</dbReference>
<feature type="region of interest" description="Disordered" evidence="1">
    <location>
        <begin position="204"/>
        <end position="227"/>
    </location>
</feature>
<evidence type="ECO:0000313" key="2">
    <source>
        <dbReference type="EMBL" id="KAK2153221.1"/>
    </source>
</evidence>
<organism evidence="2 3">
    <name type="scientific">Paralvinella palmiformis</name>
    <dbReference type="NCBI Taxonomy" id="53620"/>
    <lineage>
        <taxon>Eukaryota</taxon>
        <taxon>Metazoa</taxon>
        <taxon>Spiralia</taxon>
        <taxon>Lophotrochozoa</taxon>
        <taxon>Annelida</taxon>
        <taxon>Polychaeta</taxon>
        <taxon>Sedentaria</taxon>
        <taxon>Canalipalpata</taxon>
        <taxon>Terebellida</taxon>
        <taxon>Terebelliformia</taxon>
        <taxon>Alvinellidae</taxon>
        <taxon>Paralvinella</taxon>
    </lineage>
</organism>
<name>A0AAD9N333_9ANNE</name>
<accession>A0AAD9N333</accession>
<gene>
    <name evidence="2" type="ORF">LSH36_304g07016</name>
</gene>
<keyword evidence="3" id="KW-1185">Reference proteome</keyword>
<sequence>MIMANASGGVLTVPRQSRARHVARDRDDVIGAIIRARGGVGRDHVRVLFEHDSGGRRADGTANEDDGYPREDYGDDDEDDYYDAKKIGYDLVTNTSGPWPKMGVRKESVTNDGMHVDREVDIYDDDDADQKGDAERYRYDNPPFKKGDFDYGLDNNSYPTQFVHDNKSYPARIGQANKHSIRANDSHKYNSGQYKSMHLLENSQRTGPLGRIPNSERTRYHGQTGSTAEIRNTKRTRYHGQTGTKIRELALTLNQVYNNNNNNNKSVRTSTGHVRKVDTSPGNFGYRKDGVSYPSDANLLNRDHIETQIPLQTGDVTSWLLQEPPATQIQTPELPWQPGEVRSQGGIPLIVDKIFWSQEVENLVPSEVDYVEPKTRAVADDRPVISGWCIICTSFSVPNVEGRSPFRDLFPTSAVLDEERAPDN</sequence>
<feature type="region of interest" description="Disordered" evidence="1">
    <location>
        <begin position="259"/>
        <end position="289"/>
    </location>
</feature>
<reference evidence="2" key="1">
    <citation type="journal article" date="2023" name="Mol. Biol. Evol.">
        <title>Third-Generation Sequencing Reveals the Adaptive Role of the Epigenome in Three Deep-Sea Polychaetes.</title>
        <authorList>
            <person name="Perez M."/>
            <person name="Aroh O."/>
            <person name="Sun Y."/>
            <person name="Lan Y."/>
            <person name="Juniper S.K."/>
            <person name="Young C.R."/>
            <person name="Angers B."/>
            <person name="Qian P.Y."/>
        </authorList>
    </citation>
    <scope>NUCLEOTIDE SEQUENCE</scope>
    <source>
        <strain evidence="2">P08H-3</strain>
    </source>
</reference>
<proteinExistence type="predicted"/>
<dbReference type="Proteomes" id="UP001208570">
    <property type="component" value="Unassembled WGS sequence"/>
</dbReference>
<protein>
    <submittedName>
        <fullName evidence="2">Uncharacterized protein</fullName>
    </submittedName>
</protein>
<feature type="region of interest" description="Disordered" evidence="1">
    <location>
        <begin position="53"/>
        <end position="79"/>
    </location>
</feature>
<comment type="caution">
    <text evidence="2">The sequence shown here is derived from an EMBL/GenBank/DDBJ whole genome shotgun (WGS) entry which is preliminary data.</text>
</comment>
<evidence type="ECO:0000313" key="3">
    <source>
        <dbReference type="Proteomes" id="UP001208570"/>
    </source>
</evidence>
<dbReference type="AlphaFoldDB" id="A0AAD9N333"/>